<comment type="caution">
    <text evidence="3">The sequence shown here is derived from an EMBL/GenBank/DDBJ whole genome shotgun (WGS) entry which is preliminary data.</text>
</comment>
<keyword evidence="4" id="KW-1185">Reference proteome</keyword>
<reference evidence="3 4" key="1">
    <citation type="submission" date="2023-10" db="EMBL/GenBank/DDBJ databases">
        <title>Noviherbaspirillum sp. CPCC 100848 genome assembly.</title>
        <authorList>
            <person name="Li X.Y."/>
            <person name="Fang X.M."/>
        </authorList>
    </citation>
    <scope>NUCLEOTIDE SEQUENCE [LARGE SCALE GENOMIC DNA]</scope>
    <source>
        <strain evidence="3 4">CPCC 100848</strain>
    </source>
</reference>
<evidence type="ECO:0000256" key="1">
    <source>
        <dbReference type="SAM" id="MobiDB-lite"/>
    </source>
</evidence>
<accession>A0ABU6J9S2</accession>
<dbReference type="EMBL" id="JAWIIV010000011">
    <property type="protein sequence ID" value="MEC4720399.1"/>
    <property type="molecule type" value="Genomic_DNA"/>
</dbReference>
<organism evidence="3 4">
    <name type="scientific">Noviherbaspirillum album</name>
    <dbReference type="NCBI Taxonomy" id="3080276"/>
    <lineage>
        <taxon>Bacteria</taxon>
        <taxon>Pseudomonadati</taxon>
        <taxon>Pseudomonadota</taxon>
        <taxon>Betaproteobacteria</taxon>
        <taxon>Burkholderiales</taxon>
        <taxon>Oxalobacteraceae</taxon>
        <taxon>Noviherbaspirillum</taxon>
    </lineage>
</organism>
<dbReference type="Proteomes" id="UP001352263">
    <property type="component" value="Unassembled WGS sequence"/>
</dbReference>
<evidence type="ECO:0000256" key="2">
    <source>
        <dbReference type="SAM" id="SignalP"/>
    </source>
</evidence>
<feature type="region of interest" description="Disordered" evidence="1">
    <location>
        <begin position="56"/>
        <end position="77"/>
    </location>
</feature>
<evidence type="ECO:0000313" key="4">
    <source>
        <dbReference type="Proteomes" id="UP001352263"/>
    </source>
</evidence>
<protein>
    <submittedName>
        <fullName evidence="3">Uncharacterized protein</fullName>
    </submittedName>
</protein>
<proteinExistence type="predicted"/>
<gene>
    <name evidence="3" type="ORF">RY831_14650</name>
</gene>
<feature type="compositionally biased region" description="Polar residues" evidence="1">
    <location>
        <begin position="239"/>
        <end position="279"/>
    </location>
</feature>
<keyword evidence="2" id="KW-0732">Signal</keyword>
<feature type="chain" id="PRO_5045214782" evidence="2">
    <location>
        <begin position="41"/>
        <end position="279"/>
    </location>
</feature>
<sequence>MKHMVARSAYFRSPAIARAAKPVVLSAVLLAAFSAVNVKAQQIGIANPLIRPKSVQPLSSQDSHKAGVPSLSTPIASGVPVSRQTAQYPTFERERGIEARTPTRDVSDRFTGFSVTAIIGRDAVLRKVTASGSAAGQVGAQAVGANGQLIPQASVARPEVMHVTDSQPIQIVGDGLVILPRVTPHEVALYLVQDKAAAGKKPALPVLLFKGSVDASGSGSAHVMPDRAKLEKPDANYTRRLTVQVKSNASAGASTQGNGPNGNSPDMGTQSPSQSNYGQ</sequence>
<feature type="signal peptide" evidence="2">
    <location>
        <begin position="1"/>
        <end position="40"/>
    </location>
</feature>
<evidence type="ECO:0000313" key="3">
    <source>
        <dbReference type="EMBL" id="MEC4720399.1"/>
    </source>
</evidence>
<dbReference type="RefSeq" id="WP_326507118.1">
    <property type="nucleotide sequence ID" value="NZ_JAWIIV010000011.1"/>
</dbReference>
<name>A0ABU6J9S2_9BURK</name>
<feature type="compositionally biased region" description="Basic and acidic residues" evidence="1">
    <location>
        <begin position="224"/>
        <end position="234"/>
    </location>
</feature>
<feature type="region of interest" description="Disordered" evidence="1">
    <location>
        <begin position="215"/>
        <end position="279"/>
    </location>
</feature>